<sequence>MREQLLHLVEMADSKAITLQIVPFDQGGYPGALGKVSIYSFDDELHIPVGYVESQAGNLYLEKPEELRRLTTAYNHIRSTALSPERSVKLLKQRARDLKE</sequence>
<reference evidence="2 3" key="2">
    <citation type="submission" date="2019-05" db="EMBL/GenBank/DDBJ databases">
        <title>Glycomyces buryatensis sp. nov.</title>
        <authorList>
            <person name="Nikitina E."/>
        </authorList>
    </citation>
    <scope>NUCLEOTIDE SEQUENCE [LARGE SCALE GENOMIC DNA]</scope>
    <source>
        <strain evidence="2 3">18</strain>
    </source>
</reference>
<dbReference type="OrthoDB" id="4518607at2"/>
<protein>
    <recommendedName>
        <fullName evidence="1">DUF5753 domain-containing protein</fullName>
    </recommendedName>
</protein>
<dbReference type="InterPro" id="IPR043917">
    <property type="entry name" value="DUF5753"/>
</dbReference>
<comment type="caution">
    <text evidence="2">The sequence shown here is derived from an EMBL/GenBank/DDBJ whole genome shotgun (WGS) entry which is preliminary data.</text>
</comment>
<dbReference type="AlphaFoldDB" id="A0A4S8QJM8"/>
<reference evidence="3" key="1">
    <citation type="submission" date="2019-04" db="EMBL/GenBank/DDBJ databases">
        <title>Nocardioides xinjiangensis sp. nov.</title>
        <authorList>
            <person name="Liu S."/>
        </authorList>
    </citation>
    <scope>NUCLEOTIDE SEQUENCE [LARGE SCALE GENOMIC DNA]</scope>
    <source>
        <strain evidence="3">18</strain>
    </source>
</reference>
<dbReference type="Proteomes" id="UP000308760">
    <property type="component" value="Unassembled WGS sequence"/>
</dbReference>
<proteinExistence type="predicted"/>
<keyword evidence="3" id="KW-1185">Reference proteome</keyword>
<dbReference type="Pfam" id="PF19054">
    <property type="entry name" value="DUF5753"/>
    <property type="match status" value="1"/>
</dbReference>
<dbReference type="EMBL" id="STGY01000003">
    <property type="protein sequence ID" value="THV43482.1"/>
    <property type="molecule type" value="Genomic_DNA"/>
</dbReference>
<feature type="domain" description="DUF5753" evidence="1">
    <location>
        <begin position="1"/>
        <end position="93"/>
    </location>
</feature>
<evidence type="ECO:0000313" key="2">
    <source>
        <dbReference type="EMBL" id="THV43482.1"/>
    </source>
</evidence>
<gene>
    <name evidence="2" type="ORF">FAB82_01075</name>
</gene>
<evidence type="ECO:0000259" key="1">
    <source>
        <dbReference type="Pfam" id="PF19054"/>
    </source>
</evidence>
<name>A0A4S8QJM8_9ACTN</name>
<organism evidence="2 3">
    <name type="scientific">Glycomyces buryatensis</name>
    <dbReference type="NCBI Taxonomy" id="2570927"/>
    <lineage>
        <taxon>Bacteria</taxon>
        <taxon>Bacillati</taxon>
        <taxon>Actinomycetota</taxon>
        <taxon>Actinomycetes</taxon>
        <taxon>Glycomycetales</taxon>
        <taxon>Glycomycetaceae</taxon>
        <taxon>Glycomyces</taxon>
    </lineage>
</organism>
<evidence type="ECO:0000313" key="3">
    <source>
        <dbReference type="Proteomes" id="UP000308760"/>
    </source>
</evidence>
<accession>A0A4S8QJM8</accession>